<dbReference type="InterPro" id="IPR036237">
    <property type="entry name" value="Xyl_isomerase-like_sf"/>
</dbReference>
<dbReference type="Pfam" id="PF01261">
    <property type="entry name" value="AP_endonuc_2"/>
    <property type="match status" value="1"/>
</dbReference>
<dbReference type="PANTHER" id="PTHR12110:SF41">
    <property type="entry name" value="INOSOSE DEHYDRATASE"/>
    <property type="match status" value="1"/>
</dbReference>
<organism evidence="2 3">
    <name type="scientific">Listeria rustica</name>
    <dbReference type="NCBI Taxonomy" id="2713503"/>
    <lineage>
        <taxon>Bacteria</taxon>
        <taxon>Bacillati</taxon>
        <taxon>Bacillota</taxon>
        <taxon>Bacilli</taxon>
        <taxon>Bacillales</taxon>
        <taxon>Listeriaceae</taxon>
        <taxon>Listeria</taxon>
    </lineage>
</organism>
<dbReference type="EMBL" id="JABJVM010000004">
    <property type="protein sequence ID" value="MBA3925810.1"/>
    <property type="molecule type" value="Genomic_DNA"/>
</dbReference>
<gene>
    <name evidence="2" type="ORF">HPK16_05615</name>
</gene>
<feature type="domain" description="Xylose isomerase-like TIM barrel" evidence="1">
    <location>
        <begin position="25"/>
        <end position="228"/>
    </location>
</feature>
<reference evidence="2 3" key="2">
    <citation type="submission" date="2020-08" db="EMBL/GenBank/DDBJ databases">
        <title>Listeria ohnekaius sp. nov. and Listeria portnoyii sp. nov. isolated from non-agricultural and natural environments.</title>
        <authorList>
            <person name="Weller D."/>
            <person name="Belias A.M."/>
            <person name="Liao J."/>
            <person name="Guo S."/>
            <person name="Orsi R.H."/>
            <person name="Wiedmann M."/>
        </authorList>
    </citation>
    <scope>NUCLEOTIDE SEQUENCE [LARGE SCALE GENOMIC DNA]</scope>
    <source>
        <strain evidence="2 3">FSL W9-0585</strain>
    </source>
</reference>
<keyword evidence="2" id="KW-0413">Isomerase</keyword>
<keyword evidence="3" id="KW-1185">Reference proteome</keyword>
<evidence type="ECO:0000313" key="2">
    <source>
        <dbReference type="EMBL" id="MBA3925810.1"/>
    </source>
</evidence>
<dbReference type="GO" id="GO:0016853">
    <property type="term" value="F:isomerase activity"/>
    <property type="evidence" value="ECO:0007669"/>
    <property type="project" value="UniProtKB-KW"/>
</dbReference>
<reference evidence="2 3" key="1">
    <citation type="submission" date="2020-05" db="EMBL/GenBank/DDBJ databases">
        <authorList>
            <person name="Carlin C.R."/>
        </authorList>
    </citation>
    <scope>NUCLEOTIDE SEQUENCE [LARGE SCALE GENOMIC DNA]</scope>
    <source>
        <strain evidence="2 3">FSL W9-0585</strain>
    </source>
</reference>
<dbReference type="PANTHER" id="PTHR12110">
    <property type="entry name" value="HYDROXYPYRUVATE ISOMERASE"/>
    <property type="match status" value="1"/>
</dbReference>
<proteinExistence type="predicted"/>
<comment type="caution">
    <text evidence="2">The sequence shown here is derived from an EMBL/GenBank/DDBJ whole genome shotgun (WGS) entry which is preliminary data.</text>
</comment>
<dbReference type="RefSeq" id="WP_181676024.1">
    <property type="nucleotide sequence ID" value="NZ_JABJVM010000004.1"/>
</dbReference>
<evidence type="ECO:0000259" key="1">
    <source>
        <dbReference type="Pfam" id="PF01261"/>
    </source>
</evidence>
<name>A0A7W1T5G5_9LIST</name>
<dbReference type="Gene3D" id="3.20.20.150">
    <property type="entry name" value="Divalent-metal-dependent TIM barrel enzymes"/>
    <property type="match status" value="1"/>
</dbReference>
<dbReference type="InterPro" id="IPR050312">
    <property type="entry name" value="IolE/XylAMocC-like"/>
</dbReference>
<accession>A0A7W1T5G5</accession>
<protein>
    <submittedName>
        <fullName evidence="2">Sugar phosphate isomerase/epimerase</fullName>
    </submittedName>
</protein>
<dbReference type="AlphaFoldDB" id="A0A7W1T5G5"/>
<evidence type="ECO:0000313" key="3">
    <source>
        <dbReference type="Proteomes" id="UP000548787"/>
    </source>
</evidence>
<dbReference type="SUPFAM" id="SSF51658">
    <property type="entry name" value="Xylose isomerase-like"/>
    <property type="match status" value="1"/>
</dbReference>
<sequence>MTTPIAIQLWSVQDACAEDFFGTLEHLAEMGYDGVEFAGYYDKSAAVLKAKLAELGLGIAGSHIPYERLRDELDAVIAFEKELGNDYLVCPYADFETEAEWIEFAKSLRVISDKIRAAGLHFVYHNHAHEFEKLGNDYILDVLLAGVHGLEVELDTYWVHHAGVDVVPYMARWADRMPLIHLKDMKRAPIESTEIGNGVLAVKRFAELAEQNGVKWFVIEQEAFEKAPLVSVEIGLKNLRKMVGK</sequence>
<dbReference type="Proteomes" id="UP000548787">
    <property type="component" value="Unassembled WGS sequence"/>
</dbReference>
<dbReference type="InterPro" id="IPR013022">
    <property type="entry name" value="Xyl_isomerase-like_TIM-brl"/>
</dbReference>